<evidence type="ECO:0000256" key="7">
    <source>
        <dbReference type="ARBA" id="ARBA00023002"/>
    </source>
</evidence>
<gene>
    <name evidence="10" type="ORF">EHLA_1291</name>
</gene>
<comment type="cofactor">
    <cofactor evidence="8">
        <name>Zn(2+)</name>
        <dbReference type="ChEBI" id="CHEBI:29105"/>
    </cofactor>
</comment>
<keyword evidence="11" id="KW-1185">Reference proteome</keyword>
<dbReference type="CDD" id="cd00537">
    <property type="entry name" value="MTHFR"/>
    <property type="match status" value="1"/>
</dbReference>
<dbReference type="GO" id="GO:0008168">
    <property type="term" value="F:methyltransferase activity"/>
    <property type="evidence" value="ECO:0007669"/>
    <property type="project" value="UniProtKB-UniRule"/>
</dbReference>
<keyword evidence="4" id="KW-0285">Flavoprotein</keyword>
<dbReference type="SUPFAM" id="SSF82282">
    <property type="entry name" value="Homocysteine S-methyltransferase"/>
    <property type="match status" value="1"/>
</dbReference>
<keyword evidence="5 8" id="KW-0808">Transferase</keyword>
<keyword evidence="8" id="KW-0479">Metal-binding</keyword>
<evidence type="ECO:0000256" key="2">
    <source>
        <dbReference type="ARBA" id="ARBA00004777"/>
    </source>
</evidence>
<evidence type="ECO:0000256" key="6">
    <source>
        <dbReference type="ARBA" id="ARBA00022827"/>
    </source>
</evidence>
<dbReference type="RefSeq" id="WP_096239863.1">
    <property type="nucleotide sequence ID" value="NZ_LT907978.1"/>
</dbReference>
<comment type="cofactor">
    <cofactor evidence="1">
        <name>FAD</name>
        <dbReference type="ChEBI" id="CHEBI:57692"/>
    </cofactor>
</comment>
<feature type="binding site" evidence="8">
    <location>
        <position position="294"/>
    </location>
    <ligand>
        <name>Zn(2+)</name>
        <dbReference type="ChEBI" id="CHEBI:29105"/>
    </ligand>
</feature>
<dbReference type="GO" id="GO:0032259">
    <property type="term" value="P:methylation"/>
    <property type="evidence" value="ECO:0007669"/>
    <property type="project" value="UniProtKB-KW"/>
</dbReference>
<dbReference type="GO" id="GO:0035999">
    <property type="term" value="P:tetrahydrofolate interconversion"/>
    <property type="evidence" value="ECO:0007669"/>
    <property type="project" value="UniProtKB-UniPathway"/>
</dbReference>
<dbReference type="InterPro" id="IPR036589">
    <property type="entry name" value="HCY_dom_sf"/>
</dbReference>
<keyword evidence="7 10" id="KW-0560">Oxidoreductase</keyword>
<dbReference type="PANTHER" id="PTHR11103">
    <property type="entry name" value="SLR1189 PROTEIN"/>
    <property type="match status" value="1"/>
</dbReference>
<reference evidence="11" key="1">
    <citation type="submission" date="2017-09" db="EMBL/GenBank/DDBJ databases">
        <authorList>
            <person name="Shetty A S."/>
        </authorList>
    </citation>
    <scope>NUCLEOTIDE SEQUENCE [LARGE SCALE GENOMIC DNA]</scope>
</reference>
<dbReference type="EMBL" id="LT907978">
    <property type="protein sequence ID" value="SOB72010.1"/>
    <property type="molecule type" value="Genomic_DNA"/>
</dbReference>
<organism evidence="10 11">
    <name type="scientific">Anaerobutyricum hallii</name>
    <dbReference type="NCBI Taxonomy" id="39488"/>
    <lineage>
        <taxon>Bacteria</taxon>
        <taxon>Bacillati</taxon>
        <taxon>Bacillota</taxon>
        <taxon>Clostridia</taxon>
        <taxon>Lachnospirales</taxon>
        <taxon>Lachnospiraceae</taxon>
        <taxon>Anaerobutyricum</taxon>
    </lineage>
</organism>
<dbReference type="STRING" id="39488.ERS852450_01289"/>
<dbReference type="AlphaFoldDB" id="A0A285PW23"/>
<evidence type="ECO:0000256" key="4">
    <source>
        <dbReference type="ARBA" id="ARBA00022630"/>
    </source>
</evidence>
<dbReference type="UniPathway" id="UPA00193"/>
<dbReference type="PANTHER" id="PTHR11103:SF18">
    <property type="entry name" value="SLR1189 PROTEIN"/>
    <property type="match status" value="1"/>
</dbReference>
<comment type="pathway">
    <text evidence="2">One-carbon metabolism; tetrahydrofolate interconversion.</text>
</comment>
<name>A0A285PW23_9FIRM</name>
<sequence>MKNDGMDEMNIREYLENHKLLTDGAMGTYFDTVEKENYICSEEANITNPSLVRQIHKNYVKKGAQLLRSNTFLANRETLLSLQQNRAEQFQNVSLKELVTKGYRLAEEVAREAYSESYPVFPAADIGPILEEKESEETDILQQYYEICDSFLEAGANIFVLETFPDTEYVLKMAEYIRQICPEAFIIGQFSLTPTGYSRTGFHYKTILRDAVQSGLLDGAGLNCGIGAAHMKRFLEAYIEEYGVPEDMILTALPNCGYPQIVRGHVIYSDSVTYFGEKIKEVSELGVRVLGGCCGTTPEYIGEIYRTLFQAEHTLKVPTRIVWTDAAGRIQKRQEQLAHIKSAEGKNKTIKKEQVVNTFRRKLEKGELVCAVELDPPFDANDTKLVNGAKALLSTKADIITIADSPLARSRADASLMAAKIKMQTGMDVMPHLACRDKNRIAIRSGLLGSYVNEIRNYLFVTGDPVAREDREFTKSVFDFNSIRLMKFAQSMNQEIFADDMIFYGGALNQNGASPENIAGRMIKKIEAGCSYFLTQPVYDEEGIKRLAFLKERTGAKILIGIMPLVSRRNALFIKNEMPGIYVPDRVVEKYKENASREEYEEAAVEISKKIIEMGKEVGAGFYFMTPFNRVSLVKSILEYV</sequence>
<evidence type="ECO:0000256" key="8">
    <source>
        <dbReference type="PROSITE-ProRule" id="PRU00333"/>
    </source>
</evidence>
<dbReference type="Pfam" id="PF02574">
    <property type="entry name" value="S-methyl_trans"/>
    <property type="match status" value="1"/>
</dbReference>
<dbReference type="Proteomes" id="UP000217549">
    <property type="component" value="Chromosome I"/>
</dbReference>
<dbReference type="InterPro" id="IPR003726">
    <property type="entry name" value="HCY_dom"/>
</dbReference>
<keyword evidence="3 8" id="KW-0489">Methyltransferase</keyword>
<proteinExistence type="predicted"/>
<dbReference type="SUPFAM" id="SSF51730">
    <property type="entry name" value="FAD-linked oxidoreductase"/>
    <property type="match status" value="1"/>
</dbReference>
<evidence type="ECO:0000256" key="5">
    <source>
        <dbReference type="ARBA" id="ARBA00022679"/>
    </source>
</evidence>
<dbReference type="GO" id="GO:0004489">
    <property type="term" value="F:methylenetetrahydrofolate reductase [NAD(P)H] activity"/>
    <property type="evidence" value="ECO:0007669"/>
    <property type="project" value="UniProtKB-EC"/>
</dbReference>
<dbReference type="PROSITE" id="PS50970">
    <property type="entry name" value="HCY"/>
    <property type="match status" value="1"/>
</dbReference>
<dbReference type="InterPro" id="IPR003171">
    <property type="entry name" value="Mehydrof_redctse-like"/>
</dbReference>
<dbReference type="Gene3D" id="3.20.20.220">
    <property type="match status" value="1"/>
</dbReference>
<dbReference type="InterPro" id="IPR029041">
    <property type="entry name" value="FAD-linked_oxidoreductase-like"/>
</dbReference>
<evidence type="ECO:0000313" key="10">
    <source>
        <dbReference type="EMBL" id="SOB72010.1"/>
    </source>
</evidence>
<dbReference type="EC" id="1.5.1.20" evidence="10"/>
<evidence type="ECO:0000256" key="3">
    <source>
        <dbReference type="ARBA" id="ARBA00022603"/>
    </source>
</evidence>
<accession>A0A285PW23</accession>
<evidence type="ECO:0000313" key="11">
    <source>
        <dbReference type="Proteomes" id="UP000217549"/>
    </source>
</evidence>
<keyword evidence="6" id="KW-0274">FAD</keyword>
<evidence type="ECO:0000256" key="1">
    <source>
        <dbReference type="ARBA" id="ARBA00001974"/>
    </source>
</evidence>
<dbReference type="NCBIfam" id="NF006396">
    <property type="entry name" value="PRK08645.1"/>
    <property type="match status" value="1"/>
</dbReference>
<dbReference type="KEGG" id="ehl:EHLA_1291"/>
<feature type="domain" description="Hcy-binding" evidence="9">
    <location>
        <begin position="8"/>
        <end position="308"/>
    </location>
</feature>
<feature type="binding site" evidence="8">
    <location>
        <position position="293"/>
    </location>
    <ligand>
        <name>Zn(2+)</name>
        <dbReference type="ChEBI" id="CHEBI:29105"/>
    </ligand>
</feature>
<dbReference type="Gene3D" id="3.20.20.330">
    <property type="entry name" value="Homocysteine-binding-like domain"/>
    <property type="match status" value="1"/>
</dbReference>
<dbReference type="GO" id="GO:0006555">
    <property type="term" value="P:methionine metabolic process"/>
    <property type="evidence" value="ECO:0007669"/>
    <property type="project" value="InterPro"/>
</dbReference>
<dbReference type="Pfam" id="PF02219">
    <property type="entry name" value="MTHFR"/>
    <property type="match status" value="1"/>
</dbReference>
<keyword evidence="8" id="KW-0862">Zinc</keyword>
<protein>
    <submittedName>
        <fullName evidence="10">Methylenetetrahydrofolate reductase [NAD(P)H]</fullName>
        <ecNumber evidence="10">1.5.1.20</ecNumber>
    </submittedName>
</protein>
<evidence type="ECO:0000259" key="9">
    <source>
        <dbReference type="PROSITE" id="PS50970"/>
    </source>
</evidence>
<feature type="binding site" evidence="8">
    <location>
        <position position="224"/>
    </location>
    <ligand>
        <name>Zn(2+)</name>
        <dbReference type="ChEBI" id="CHEBI:29105"/>
    </ligand>
</feature>
<dbReference type="GO" id="GO:0046872">
    <property type="term" value="F:metal ion binding"/>
    <property type="evidence" value="ECO:0007669"/>
    <property type="project" value="UniProtKB-KW"/>
</dbReference>